<organism evidence="4 5">
    <name type="scientific">Posidoniimonas corsicana</name>
    <dbReference type="NCBI Taxonomy" id="1938618"/>
    <lineage>
        <taxon>Bacteria</taxon>
        <taxon>Pseudomonadati</taxon>
        <taxon>Planctomycetota</taxon>
        <taxon>Planctomycetia</taxon>
        <taxon>Pirellulales</taxon>
        <taxon>Lacipirellulaceae</taxon>
        <taxon>Posidoniimonas</taxon>
    </lineage>
</organism>
<dbReference type="PROSITE" id="PS51186">
    <property type="entry name" value="GNAT"/>
    <property type="match status" value="2"/>
</dbReference>
<keyword evidence="5" id="KW-1185">Reference proteome</keyword>
<dbReference type="Pfam" id="PF00583">
    <property type="entry name" value="Acetyltransf_1"/>
    <property type="match status" value="2"/>
</dbReference>
<protein>
    <submittedName>
        <fullName evidence="4">Putative acetyltransferase</fullName>
    </submittedName>
</protein>
<reference evidence="4 5" key="1">
    <citation type="submission" date="2019-02" db="EMBL/GenBank/DDBJ databases">
        <title>Deep-cultivation of Planctomycetes and their phenomic and genomic characterization uncovers novel biology.</title>
        <authorList>
            <person name="Wiegand S."/>
            <person name="Jogler M."/>
            <person name="Boedeker C."/>
            <person name="Pinto D."/>
            <person name="Vollmers J."/>
            <person name="Rivas-Marin E."/>
            <person name="Kohn T."/>
            <person name="Peeters S.H."/>
            <person name="Heuer A."/>
            <person name="Rast P."/>
            <person name="Oberbeckmann S."/>
            <person name="Bunk B."/>
            <person name="Jeske O."/>
            <person name="Meyerdierks A."/>
            <person name="Storesund J.E."/>
            <person name="Kallscheuer N."/>
            <person name="Luecker S."/>
            <person name="Lage O.M."/>
            <person name="Pohl T."/>
            <person name="Merkel B.J."/>
            <person name="Hornburger P."/>
            <person name="Mueller R.-W."/>
            <person name="Bruemmer F."/>
            <person name="Labrenz M."/>
            <person name="Spormann A.M."/>
            <person name="Op Den Camp H."/>
            <person name="Overmann J."/>
            <person name="Amann R."/>
            <person name="Jetten M.S.M."/>
            <person name="Mascher T."/>
            <person name="Medema M.H."/>
            <person name="Devos D.P."/>
            <person name="Kaster A.-K."/>
            <person name="Ovreas L."/>
            <person name="Rohde M."/>
            <person name="Galperin M.Y."/>
            <person name="Jogler C."/>
        </authorList>
    </citation>
    <scope>NUCLEOTIDE SEQUENCE [LARGE SCALE GENOMIC DNA]</scope>
    <source>
        <strain evidence="4 5">KOR34</strain>
    </source>
</reference>
<feature type="domain" description="N-acetyltransferase" evidence="3">
    <location>
        <begin position="160"/>
        <end position="289"/>
    </location>
</feature>
<dbReference type="GO" id="GO:0016747">
    <property type="term" value="F:acyltransferase activity, transferring groups other than amino-acyl groups"/>
    <property type="evidence" value="ECO:0007669"/>
    <property type="project" value="InterPro"/>
</dbReference>
<dbReference type="InterPro" id="IPR050832">
    <property type="entry name" value="Bact_Acetyltransf"/>
</dbReference>
<comment type="caution">
    <text evidence="4">The sequence shown here is derived from an EMBL/GenBank/DDBJ whole genome shotgun (WGS) entry which is preliminary data.</text>
</comment>
<keyword evidence="1 4" id="KW-0808">Transferase</keyword>
<dbReference type="EMBL" id="SIHJ01000001">
    <property type="protein sequence ID" value="TWT37424.1"/>
    <property type="molecule type" value="Genomic_DNA"/>
</dbReference>
<dbReference type="InterPro" id="IPR000182">
    <property type="entry name" value="GNAT_dom"/>
</dbReference>
<dbReference type="CDD" id="cd04301">
    <property type="entry name" value="NAT_SF"/>
    <property type="match status" value="2"/>
</dbReference>
<dbReference type="Proteomes" id="UP000316714">
    <property type="component" value="Unassembled WGS sequence"/>
</dbReference>
<sequence>MTPADTHSARLLWNRSAEHDFLSGRLFEEKVSGEPTGATLLAEHEGSAVGLVVTASDPAGERGFIKLQATLPEWRGRGVGSELLAAAEAALRQQGYRTVRIAESAPNYLTPGVDVRYESALRFYSQRGYQEIGRAQNLSVDLEQFEAARPSSTCVVPLDWKVRRATDEDLDSLFALLAAHWPSWRPEVSTSLRTSPGSVFVASHDNRVLGFAAYDGNNVGSGWFGPMGMSPEMRGQGVGQALLLQTLHDMRTIGYRRAIIPWVGPVEFYERAVGARASRQFVRLEKQLTD</sequence>
<gene>
    <name evidence="4" type="ORF">KOR34_23740</name>
</gene>
<keyword evidence="2" id="KW-0012">Acyltransferase</keyword>
<evidence type="ECO:0000259" key="3">
    <source>
        <dbReference type="PROSITE" id="PS51186"/>
    </source>
</evidence>
<evidence type="ECO:0000313" key="5">
    <source>
        <dbReference type="Proteomes" id="UP000316714"/>
    </source>
</evidence>
<dbReference type="SUPFAM" id="SSF55729">
    <property type="entry name" value="Acyl-CoA N-acyltransferases (Nat)"/>
    <property type="match status" value="2"/>
</dbReference>
<feature type="domain" description="N-acetyltransferase" evidence="3">
    <location>
        <begin position="1"/>
        <end position="148"/>
    </location>
</feature>
<accession>A0A5C5VFK3</accession>
<evidence type="ECO:0000256" key="1">
    <source>
        <dbReference type="ARBA" id="ARBA00022679"/>
    </source>
</evidence>
<dbReference type="AlphaFoldDB" id="A0A5C5VFK3"/>
<dbReference type="Gene3D" id="3.40.630.30">
    <property type="match status" value="2"/>
</dbReference>
<dbReference type="PANTHER" id="PTHR43877">
    <property type="entry name" value="AMINOALKYLPHOSPHONATE N-ACETYLTRANSFERASE-RELATED-RELATED"/>
    <property type="match status" value="1"/>
</dbReference>
<evidence type="ECO:0000256" key="2">
    <source>
        <dbReference type="ARBA" id="ARBA00023315"/>
    </source>
</evidence>
<dbReference type="InterPro" id="IPR016181">
    <property type="entry name" value="Acyl_CoA_acyltransferase"/>
</dbReference>
<evidence type="ECO:0000313" key="4">
    <source>
        <dbReference type="EMBL" id="TWT37424.1"/>
    </source>
</evidence>
<dbReference type="PANTHER" id="PTHR43877:SF1">
    <property type="entry name" value="ACETYLTRANSFERASE"/>
    <property type="match status" value="1"/>
</dbReference>
<name>A0A5C5VFK3_9BACT</name>
<proteinExistence type="predicted"/>